<protein>
    <submittedName>
        <fullName evidence="2">Glycosyltransferase</fullName>
        <ecNumber evidence="2">2.4.-.-</ecNumber>
    </submittedName>
</protein>
<organism evidence="2 3">
    <name type="scientific">Cohnella rhizosphaerae</name>
    <dbReference type="NCBI Taxonomy" id="1457232"/>
    <lineage>
        <taxon>Bacteria</taxon>
        <taxon>Bacillati</taxon>
        <taxon>Bacillota</taxon>
        <taxon>Bacilli</taxon>
        <taxon>Bacillales</taxon>
        <taxon>Paenibacillaceae</taxon>
        <taxon>Cohnella</taxon>
    </lineage>
</organism>
<dbReference type="InterPro" id="IPR001173">
    <property type="entry name" value="Glyco_trans_2-like"/>
</dbReference>
<dbReference type="GO" id="GO:0016757">
    <property type="term" value="F:glycosyltransferase activity"/>
    <property type="evidence" value="ECO:0007669"/>
    <property type="project" value="UniProtKB-KW"/>
</dbReference>
<name>A0A9X4KVR2_9BACL</name>
<dbReference type="PANTHER" id="PTHR43630:SF2">
    <property type="entry name" value="GLYCOSYLTRANSFERASE"/>
    <property type="match status" value="1"/>
</dbReference>
<proteinExistence type="predicted"/>
<accession>A0A9X4KVR2</accession>
<evidence type="ECO:0000259" key="1">
    <source>
        <dbReference type="Pfam" id="PF00535"/>
    </source>
</evidence>
<dbReference type="EC" id="2.4.-.-" evidence="2"/>
<dbReference type="PANTHER" id="PTHR43630">
    <property type="entry name" value="POLY-BETA-1,6-N-ACETYL-D-GLUCOSAMINE SYNTHASE"/>
    <property type="match status" value="1"/>
</dbReference>
<dbReference type="Pfam" id="PF00535">
    <property type="entry name" value="Glycos_transf_2"/>
    <property type="match status" value="1"/>
</dbReference>
<dbReference type="AlphaFoldDB" id="A0A9X4KVR2"/>
<evidence type="ECO:0000313" key="3">
    <source>
        <dbReference type="Proteomes" id="UP001153404"/>
    </source>
</evidence>
<keyword evidence="3" id="KW-1185">Reference proteome</keyword>
<dbReference type="InterPro" id="IPR029044">
    <property type="entry name" value="Nucleotide-diphossugar_trans"/>
</dbReference>
<dbReference type="SUPFAM" id="SSF53448">
    <property type="entry name" value="Nucleotide-diphospho-sugar transferases"/>
    <property type="match status" value="1"/>
</dbReference>
<feature type="domain" description="Glycosyltransferase 2-like" evidence="1">
    <location>
        <begin position="14"/>
        <end position="140"/>
    </location>
</feature>
<dbReference type="EMBL" id="JAPDIA010000007">
    <property type="protein sequence ID" value="MDG0811201.1"/>
    <property type="molecule type" value="Genomic_DNA"/>
</dbReference>
<gene>
    <name evidence="2" type="ORF">OMP40_18890</name>
</gene>
<evidence type="ECO:0000313" key="2">
    <source>
        <dbReference type="EMBL" id="MDG0811201.1"/>
    </source>
</evidence>
<dbReference type="RefSeq" id="WP_277533686.1">
    <property type="nucleotide sequence ID" value="NZ_JAPDIA010000007.1"/>
</dbReference>
<reference evidence="2" key="1">
    <citation type="submission" date="2022-10" db="EMBL/GenBank/DDBJ databases">
        <title>Comparative genomic analysis of Cohnella hashimotonis sp. nov., isolated from the International Space Station.</title>
        <authorList>
            <person name="Simpson A."/>
            <person name="Venkateswaran K."/>
        </authorList>
    </citation>
    <scope>NUCLEOTIDE SEQUENCE</scope>
    <source>
        <strain evidence="2">DSM 28161</strain>
    </source>
</reference>
<comment type="caution">
    <text evidence="2">The sequence shown here is derived from an EMBL/GenBank/DDBJ whole genome shotgun (WGS) entry which is preliminary data.</text>
</comment>
<dbReference type="Proteomes" id="UP001153404">
    <property type="component" value="Unassembled WGS sequence"/>
</dbReference>
<dbReference type="Gene3D" id="3.90.550.10">
    <property type="entry name" value="Spore Coat Polysaccharide Biosynthesis Protein SpsA, Chain A"/>
    <property type="match status" value="1"/>
</dbReference>
<sequence>MSAIAMQKRITLSMIVKNECGRYLEQALKKHREYISNAVIIDDGSTDRTAEECLRLLEGIPVKLVRNRASRFQNEIELRLQQWEETIRENPEWILNMDADEWFEDRFAGEIHRLLAGEQADVLCFRLYDFWSKEAYRDDEYWQAHHYYRPFLLRYRPDFDYRWRAAAQHCGRFPENILELPSAKSELRLKHMGWSSSVDRENKFIRYMLLDPKGEHGWREQYLSIMDEHPSLVAWSE</sequence>
<keyword evidence="2" id="KW-0328">Glycosyltransferase</keyword>
<keyword evidence="2" id="KW-0808">Transferase</keyword>